<feature type="non-terminal residue" evidence="1">
    <location>
        <position position="46"/>
    </location>
</feature>
<name>A0A6J4L3S7_9ACTN</name>
<sequence length="46" mass="5318">CPRDLSADGSSGVVRSLRLRHLLRLRAWNLPVRRRAPVRSRQGARR</sequence>
<proteinExistence type="predicted"/>
<dbReference type="AlphaFoldDB" id="A0A6J4L3S7"/>
<dbReference type="EMBL" id="CADCUE010000059">
    <property type="protein sequence ID" value="CAA9320573.1"/>
    <property type="molecule type" value="Genomic_DNA"/>
</dbReference>
<feature type="non-terminal residue" evidence="1">
    <location>
        <position position="1"/>
    </location>
</feature>
<protein>
    <submittedName>
        <fullName evidence="1">Uncharacterized protein</fullName>
    </submittedName>
</protein>
<accession>A0A6J4L3S7</accession>
<reference evidence="1" key="1">
    <citation type="submission" date="2020-02" db="EMBL/GenBank/DDBJ databases">
        <authorList>
            <person name="Meier V. D."/>
        </authorList>
    </citation>
    <scope>NUCLEOTIDE SEQUENCE</scope>
    <source>
        <strain evidence="1">AVDCRST_MAG16</strain>
    </source>
</reference>
<organism evidence="1">
    <name type="scientific">uncultured Frankineae bacterium</name>
    <dbReference type="NCBI Taxonomy" id="437475"/>
    <lineage>
        <taxon>Bacteria</taxon>
        <taxon>Bacillati</taxon>
        <taxon>Actinomycetota</taxon>
        <taxon>Actinomycetes</taxon>
        <taxon>Frankiales</taxon>
        <taxon>environmental samples</taxon>
    </lineage>
</organism>
<evidence type="ECO:0000313" key="1">
    <source>
        <dbReference type="EMBL" id="CAA9320573.1"/>
    </source>
</evidence>
<gene>
    <name evidence="1" type="ORF">AVDCRST_MAG16-777</name>
</gene>